<protein>
    <submittedName>
        <fullName evidence="3">ComF family protein</fullName>
    </submittedName>
</protein>
<reference evidence="3 4" key="1">
    <citation type="submission" date="2016-11" db="EMBL/GenBank/DDBJ databases">
        <authorList>
            <person name="Jaros S."/>
            <person name="Januszkiewicz K."/>
            <person name="Wedrychowicz H."/>
        </authorList>
    </citation>
    <scope>NUCLEOTIDE SEQUENCE [LARGE SCALE GENOMIC DNA]</scope>
    <source>
        <strain evidence="3 4">DSM 27406</strain>
    </source>
</reference>
<dbReference type="Pfam" id="PF00156">
    <property type="entry name" value="Pribosyltran"/>
    <property type="match status" value="1"/>
</dbReference>
<dbReference type="InterPro" id="IPR000836">
    <property type="entry name" value="PRTase_dom"/>
</dbReference>
<dbReference type="Proteomes" id="UP000184420">
    <property type="component" value="Unassembled WGS sequence"/>
</dbReference>
<organism evidence="3 4">
    <name type="scientific">Chitinophaga jiangningensis</name>
    <dbReference type="NCBI Taxonomy" id="1419482"/>
    <lineage>
        <taxon>Bacteria</taxon>
        <taxon>Pseudomonadati</taxon>
        <taxon>Bacteroidota</taxon>
        <taxon>Chitinophagia</taxon>
        <taxon>Chitinophagales</taxon>
        <taxon>Chitinophagaceae</taxon>
        <taxon>Chitinophaga</taxon>
    </lineage>
</organism>
<dbReference type="InterPro" id="IPR051910">
    <property type="entry name" value="ComF/GntX_DNA_util-trans"/>
</dbReference>
<proteinExistence type="inferred from homology"/>
<evidence type="ECO:0000313" key="4">
    <source>
        <dbReference type="Proteomes" id="UP000184420"/>
    </source>
</evidence>
<dbReference type="AlphaFoldDB" id="A0A1M7HZG2"/>
<keyword evidence="4" id="KW-1185">Reference proteome</keyword>
<evidence type="ECO:0000256" key="1">
    <source>
        <dbReference type="ARBA" id="ARBA00008007"/>
    </source>
</evidence>
<accession>A0A1M7HZG2</accession>
<gene>
    <name evidence="3" type="ORF">SAMN05444266_107447</name>
</gene>
<sequence length="228" mass="25373">MITRLLTPLVDLFYPHCCAVCGTDLDLQSDKICIACEAVLPATQFHLFPDNPIEKIFWGRTKIAHAMAAYYYSQSSGIQQLIHQFKYKNRKDLAIYLGRKTGLMLIQTSWLYEIDAVIPVPLYHKKEKQRGYNQAQLLAAGIAEITGKPLDTSLLKRETYTNTQTRKGRVGRWSNVSTVFRATPAVQGMHLLLVDDVITTGATTEACSQALVNAGATVSIACLAYAWS</sequence>
<dbReference type="CDD" id="cd06223">
    <property type="entry name" value="PRTases_typeI"/>
    <property type="match status" value="1"/>
</dbReference>
<dbReference type="PANTHER" id="PTHR47505">
    <property type="entry name" value="DNA UTILIZATION PROTEIN YHGH"/>
    <property type="match status" value="1"/>
</dbReference>
<dbReference type="OrthoDB" id="9779910at2"/>
<dbReference type="Gene3D" id="3.40.50.2020">
    <property type="match status" value="1"/>
</dbReference>
<dbReference type="EMBL" id="FRBL01000007">
    <property type="protein sequence ID" value="SHM33936.1"/>
    <property type="molecule type" value="Genomic_DNA"/>
</dbReference>
<dbReference type="InterPro" id="IPR029057">
    <property type="entry name" value="PRTase-like"/>
</dbReference>
<evidence type="ECO:0000313" key="3">
    <source>
        <dbReference type="EMBL" id="SHM33936.1"/>
    </source>
</evidence>
<name>A0A1M7HZG2_9BACT</name>
<dbReference type="RefSeq" id="WP_073084575.1">
    <property type="nucleotide sequence ID" value="NZ_FRBL01000007.1"/>
</dbReference>
<comment type="similarity">
    <text evidence="1">Belongs to the ComF/GntX family.</text>
</comment>
<dbReference type="PANTHER" id="PTHR47505:SF1">
    <property type="entry name" value="DNA UTILIZATION PROTEIN YHGH"/>
    <property type="match status" value="1"/>
</dbReference>
<evidence type="ECO:0000259" key="2">
    <source>
        <dbReference type="Pfam" id="PF00156"/>
    </source>
</evidence>
<dbReference type="SUPFAM" id="SSF53271">
    <property type="entry name" value="PRTase-like"/>
    <property type="match status" value="1"/>
</dbReference>
<feature type="domain" description="Phosphoribosyltransferase" evidence="2">
    <location>
        <begin position="173"/>
        <end position="225"/>
    </location>
</feature>
<dbReference type="STRING" id="1419482.SAMN05444266_107447"/>